<protein>
    <submittedName>
        <fullName evidence="1">Uncharacterized protein</fullName>
    </submittedName>
</protein>
<reference evidence="1" key="2">
    <citation type="journal article" date="2015" name="Data Brief">
        <title>Shoot transcriptome of the giant reed, Arundo donax.</title>
        <authorList>
            <person name="Barrero R.A."/>
            <person name="Guerrero F.D."/>
            <person name="Moolhuijzen P."/>
            <person name="Goolsby J.A."/>
            <person name="Tidwell J."/>
            <person name="Bellgard S.E."/>
            <person name="Bellgard M.I."/>
        </authorList>
    </citation>
    <scope>NUCLEOTIDE SEQUENCE</scope>
    <source>
        <tissue evidence="1">Shoot tissue taken approximately 20 cm above the soil surface</tissue>
    </source>
</reference>
<name>A0A0A9D9F1_ARUDO</name>
<dbReference type="EMBL" id="GBRH01212696">
    <property type="protein sequence ID" value="JAD85199.1"/>
    <property type="molecule type" value="Transcribed_RNA"/>
</dbReference>
<sequence>MLAETAIRVDKSQRGWWRLIWKCDYGEVLRLAHQWTGGPVILESNSADCIVELQKPEKNRSIHATIVQDVRTQEVRNSRVIIMKKICYVIMRKLH</sequence>
<proteinExistence type="predicted"/>
<evidence type="ECO:0000313" key="1">
    <source>
        <dbReference type="EMBL" id="JAD85199.1"/>
    </source>
</evidence>
<organism evidence="1">
    <name type="scientific">Arundo donax</name>
    <name type="common">Giant reed</name>
    <name type="synonym">Donax arundinaceus</name>
    <dbReference type="NCBI Taxonomy" id="35708"/>
    <lineage>
        <taxon>Eukaryota</taxon>
        <taxon>Viridiplantae</taxon>
        <taxon>Streptophyta</taxon>
        <taxon>Embryophyta</taxon>
        <taxon>Tracheophyta</taxon>
        <taxon>Spermatophyta</taxon>
        <taxon>Magnoliopsida</taxon>
        <taxon>Liliopsida</taxon>
        <taxon>Poales</taxon>
        <taxon>Poaceae</taxon>
        <taxon>PACMAD clade</taxon>
        <taxon>Arundinoideae</taxon>
        <taxon>Arundineae</taxon>
        <taxon>Arundo</taxon>
    </lineage>
</organism>
<accession>A0A0A9D9F1</accession>
<reference evidence="1" key="1">
    <citation type="submission" date="2014-09" db="EMBL/GenBank/DDBJ databases">
        <authorList>
            <person name="Magalhaes I.L.F."/>
            <person name="Oliveira U."/>
            <person name="Santos F.R."/>
            <person name="Vidigal T.H.D.A."/>
            <person name="Brescovit A.D."/>
            <person name="Santos A.J."/>
        </authorList>
    </citation>
    <scope>NUCLEOTIDE SEQUENCE</scope>
    <source>
        <tissue evidence="1">Shoot tissue taken approximately 20 cm above the soil surface</tissue>
    </source>
</reference>
<dbReference type="AlphaFoldDB" id="A0A0A9D9F1"/>